<evidence type="ECO:0000256" key="1">
    <source>
        <dbReference type="ARBA" id="ARBA00022649"/>
    </source>
</evidence>
<evidence type="ECO:0000313" key="3">
    <source>
        <dbReference type="Proteomes" id="UP001181622"/>
    </source>
</evidence>
<keyword evidence="3" id="KW-1185">Reference proteome</keyword>
<protein>
    <submittedName>
        <fullName evidence="2">Type II toxin-antitoxin system RelE/ParE family toxin</fullName>
    </submittedName>
</protein>
<dbReference type="EMBL" id="JADBEO010000040">
    <property type="protein sequence ID" value="MDR4308084.1"/>
    <property type="molecule type" value="Genomic_DNA"/>
</dbReference>
<dbReference type="InterPro" id="IPR007712">
    <property type="entry name" value="RelE/ParE_toxin"/>
</dbReference>
<evidence type="ECO:0000313" key="2">
    <source>
        <dbReference type="EMBL" id="MDR4308084.1"/>
    </source>
</evidence>
<reference evidence="2" key="1">
    <citation type="submission" date="2020-10" db="EMBL/GenBank/DDBJ databases">
        <authorList>
            <person name="Abbas A."/>
            <person name="Razzaq R."/>
            <person name="Waqas M."/>
            <person name="Abbas N."/>
            <person name="Nielsen T.K."/>
            <person name="Hansen L.H."/>
            <person name="Hussain S."/>
            <person name="Shahid M."/>
        </authorList>
    </citation>
    <scope>NUCLEOTIDE SEQUENCE</scope>
    <source>
        <strain evidence="2">S14</strain>
    </source>
</reference>
<dbReference type="InterPro" id="IPR035093">
    <property type="entry name" value="RelE/ParE_toxin_dom_sf"/>
</dbReference>
<proteinExistence type="predicted"/>
<comment type="caution">
    <text evidence="2">The sequence shown here is derived from an EMBL/GenBank/DDBJ whole genome shotgun (WGS) entry which is preliminary data.</text>
</comment>
<name>A0ABU1DIX1_9HYPH</name>
<dbReference type="Gene3D" id="3.30.2310.20">
    <property type="entry name" value="RelE-like"/>
    <property type="match status" value="1"/>
</dbReference>
<dbReference type="Proteomes" id="UP001181622">
    <property type="component" value="Unassembled WGS sequence"/>
</dbReference>
<keyword evidence="1" id="KW-1277">Toxin-antitoxin system</keyword>
<sequence>MKIVYSEGARRDIAAILLKSAQLFGENQAASYAQLLQKTIDLIADQPDRPSSRDLSHFHPELRALRMGIATGRLRSASHQVLYRSAPMARGKPCVEIVRVLHQSMDIAAHVALGLRGLD</sequence>
<accession>A0ABU1DIX1</accession>
<organism evidence="2 3">
    <name type="scientific">Chelatococcus sambhunathii</name>
    <dbReference type="NCBI Taxonomy" id="363953"/>
    <lineage>
        <taxon>Bacteria</taxon>
        <taxon>Pseudomonadati</taxon>
        <taxon>Pseudomonadota</taxon>
        <taxon>Alphaproteobacteria</taxon>
        <taxon>Hyphomicrobiales</taxon>
        <taxon>Chelatococcaceae</taxon>
        <taxon>Chelatococcus</taxon>
    </lineage>
</organism>
<dbReference type="Pfam" id="PF05016">
    <property type="entry name" value="ParE_toxin"/>
    <property type="match status" value="1"/>
</dbReference>
<gene>
    <name evidence="2" type="ORF">IHQ68_15805</name>
</gene>
<dbReference type="RefSeq" id="WP_309393546.1">
    <property type="nucleotide sequence ID" value="NZ_JADBEO010000040.1"/>
</dbReference>